<organism evidence="1 2">
    <name type="scientific">Brachionus plicatilis</name>
    <name type="common">Marine rotifer</name>
    <name type="synonym">Brachionus muelleri</name>
    <dbReference type="NCBI Taxonomy" id="10195"/>
    <lineage>
        <taxon>Eukaryota</taxon>
        <taxon>Metazoa</taxon>
        <taxon>Spiralia</taxon>
        <taxon>Gnathifera</taxon>
        <taxon>Rotifera</taxon>
        <taxon>Eurotatoria</taxon>
        <taxon>Monogononta</taxon>
        <taxon>Pseudotrocha</taxon>
        <taxon>Ploima</taxon>
        <taxon>Brachionidae</taxon>
        <taxon>Brachionus</taxon>
    </lineage>
</organism>
<dbReference type="AlphaFoldDB" id="A0A3M7QXG7"/>
<proteinExistence type="predicted"/>
<comment type="caution">
    <text evidence="1">The sequence shown here is derived from an EMBL/GenBank/DDBJ whole genome shotgun (WGS) entry which is preliminary data.</text>
</comment>
<name>A0A3M7QXG7_BRAPC</name>
<accession>A0A3M7QXG7</accession>
<evidence type="ECO:0000313" key="2">
    <source>
        <dbReference type="Proteomes" id="UP000276133"/>
    </source>
</evidence>
<protein>
    <submittedName>
        <fullName evidence="1">Uncharacterized protein</fullName>
    </submittedName>
</protein>
<keyword evidence="2" id="KW-1185">Reference proteome</keyword>
<dbReference type="EMBL" id="REGN01004836">
    <property type="protein sequence ID" value="RNA15993.1"/>
    <property type="molecule type" value="Genomic_DNA"/>
</dbReference>
<sequence>MIIVCEFVTTARILIRSLTRSYFSMTPKNAKNYLFSDYQSFKMNFIKHPFFQMKEKYNPGFKILNTEEEFPNVQLYLIVYCKNQNFNLNVRFIVSKNGLIQVIDLIYKFCFYFFKFLPNTVPQKAFTLKRKNENER</sequence>
<reference evidence="1 2" key="1">
    <citation type="journal article" date="2018" name="Sci. Rep.">
        <title>Genomic signatures of local adaptation to the degree of environmental predictability in rotifers.</title>
        <authorList>
            <person name="Franch-Gras L."/>
            <person name="Hahn C."/>
            <person name="Garcia-Roger E.M."/>
            <person name="Carmona M.J."/>
            <person name="Serra M."/>
            <person name="Gomez A."/>
        </authorList>
    </citation>
    <scope>NUCLEOTIDE SEQUENCE [LARGE SCALE GENOMIC DNA]</scope>
    <source>
        <strain evidence="1">HYR1</strain>
    </source>
</reference>
<dbReference type="Proteomes" id="UP000276133">
    <property type="component" value="Unassembled WGS sequence"/>
</dbReference>
<gene>
    <name evidence="1" type="ORF">BpHYR1_050985</name>
</gene>
<evidence type="ECO:0000313" key="1">
    <source>
        <dbReference type="EMBL" id="RNA15993.1"/>
    </source>
</evidence>